<accession>A0ABR2QQ78</accession>
<proteinExistence type="predicted"/>
<evidence type="ECO:0000313" key="1">
    <source>
        <dbReference type="EMBL" id="KAK9002709.1"/>
    </source>
</evidence>
<comment type="caution">
    <text evidence="1">The sequence shown here is derived from an EMBL/GenBank/DDBJ whole genome shotgun (WGS) entry which is preliminary data.</text>
</comment>
<name>A0ABR2QQ78_9ROSI</name>
<dbReference type="EMBL" id="JBBPBN010000034">
    <property type="protein sequence ID" value="KAK9002709.1"/>
    <property type="molecule type" value="Genomic_DNA"/>
</dbReference>
<reference evidence="1 2" key="1">
    <citation type="journal article" date="2024" name="G3 (Bethesda)">
        <title>Genome assembly of Hibiscus sabdariffa L. provides insights into metabolisms of medicinal natural products.</title>
        <authorList>
            <person name="Kim T."/>
        </authorList>
    </citation>
    <scope>NUCLEOTIDE SEQUENCE [LARGE SCALE GENOMIC DNA]</scope>
    <source>
        <strain evidence="1">TK-2024</strain>
        <tissue evidence="1">Old leaves</tissue>
    </source>
</reference>
<gene>
    <name evidence="1" type="ORF">V6N11_060292</name>
</gene>
<organism evidence="1 2">
    <name type="scientific">Hibiscus sabdariffa</name>
    <name type="common">roselle</name>
    <dbReference type="NCBI Taxonomy" id="183260"/>
    <lineage>
        <taxon>Eukaryota</taxon>
        <taxon>Viridiplantae</taxon>
        <taxon>Streptophyta</taxon>
        <taxon>Embryophyta</taxon>
        <taxon>Tracheophyta</taxon>
        <taxon>Spermatophyta</taxon>
        <taxon>Magnoliopsida</taxon>
        <taxon>eudicotyledons</taxon>
        <taxon>Gunneridae</taxon>
        <taxon>Pentapetalae</taxon>
        <taxon>rosids</taxon>
        <taxon>malvids</taxon>
        <taxon>Malvales</taxon>
        <taxon>Malvaceae</taxon>
        <taxon>Malvoideae</taxon>
        <taxon>Hibiscus</taxon>
    </lineage>
</organism>
<sequence>MVASGTKAPLIRVPITLVEEDERLVVPPTPATKTTIFIENMSNLTWTSASGEASVFSGNRIEADYNYPQRYFTAQQPEAQPVKRMGNLPENSGLVFGSSAFILTPFFFKNLL</sequence>
<dbReference type="Proteomes" id="UP001396334">
    <property type="component" value="Unassembled WGS sequence"/>
</dbReference>
<protein>
    <submittedName>
        <fullName evidence="1">Uncharacterized protein</fullName>
    </submittedName>
</protein>
<keyword evidence="2" id="KW-1185">Reference proteome</keyword>
<evidence type="ECO:0000313" key="2">
    <source>
        <dbReference type="Proteomes" id="UP001396334"/>
    </source>
</evidence>